<comment type="subcellular location">
    <subcellularLocation>
        <location evidence="1 12">Mitochondrion</location>
    </subcellularLocation>
</comment>
<dbReference type="Pfam" id="PF08669">
    <property type="entry name" value="GCV_T_C"/>
    <property type="match status" value="1"/>
</dbReference>
<keyword evidence="7 12" id="KW-0809">Transit peptide</keyword>
<evidence type="ECO:0000256" key="12">
    <source>
        <dbReference type="RuleBase" id="RU003981"/>
    </source>
</evidence>
<dbReference type="NCBIfam" id="TIGR00528">
    <property type="entry name" value="gcvT"/>
    <property type="match status" value="1"/>
</dbReference>
<dbReference type="GO" id="GO:0005960">
    <property type="term" value="C:glycine cleavage complex"/>
    <property type="evidence" value="ECO:0007669"/>
    <property type="project" value="InterPro"/>
</dbReference>
<evidence type="ECO:0000256" key="7">
    <source>
        <dbReference type="ARBA" id="ARBA00022946"/>
    </source>
</evidence>
<evidence type="ECO:0000256" key="3">
    <source>
        <dbReference type="ARBA" id="ARBA00011690"/>
    </source>
</evidence>
<keyword evidence="8 12" id="KW-0496">Mitochondrion</keyword>
<comment type="function">
    <text evidence="12">The glycine cleavage system catalyzes the degradation of glycine.</text>
</comment>
<organism evidence="15 16">
    <name type="scientific">Schizosaccharomyces osmophilus</name>
    <dbReference type="NCBI Taxonomy" id="2545709"/>
    <lineage>
        <taxon>Eukaryota</taxon>
        <taxon>Fungi</taxon>
        <taxon>Dikarya</taxon>
        <taxon>Ascomycota</taxon>
        <taxon>Taphrinomycotina</taxon>
        <taxon>Schizosaccharomycetes</taxon>
        <taxon>Schizosaccharomycetales</taxon>
        <taxon>Schizosaccharomycetaceae</taxon>
        <taxon>Schizosaccharomyces</taxon>
    </lineage>
</organism>
<dbReference type="GO" id="GO:0005739">
    <property type="term" value="C:mitochondrion"/>
    <property type="evidence" value="ECO:0007669"/>
    <property type="project" value="UniProtKB-SubCell"/>
</dbReference>
<evidence type="ECO:0000256" key="6">
    <source>
        <dbReference type="ARBA" id="ARBA00022679"/>
    </source>
</evidence>
<comment type="catalytic activity">
    <reaction evidence="10 12">
        <text>N(6)-[(R)-S(8)-aminomethyldihydrolipoyl]-L-lysyl-[protein] + (6S)-5,6,7,8-tetrahydrofolate = N(6)-[(R)-dihydrolipoyl]-L-lysyl-[protein] + (6R)-5,10-methylene-5,6,7,8-tetrahydrofolate + NH4(+)</text>
        <dbReference type="Rhea" id="RHEA:16945"/>
        <dbReference type="Rhea" id="RHEA-COMP:10475"/>
        <dbReference type="Rhea" id="RHEA-COMP:10492"/>
        <dbReference type="ChEBI" id="CHEBI:15636"/>
        <dbReference type="ChEBI" id="CHEBI:28938"/>
        <dbReference type="ChEBI" id="CHEBI:57453"/>
        <dbReference type="ChEBI" id="CHEBI:83100"/>
        <dbReference type="ChEBI" id="CHEBI:83143"/>
        <dbReference type="EC" id="2.1.2.10"/>
    </reaction>
</comment>
<dbReference type="GeneID" id="80873742"/>
<reference evidence="15 16" key="1">
    <citation type="journal article" date="2023" name="G3 (Bethesda)">
        <title>A high-quality reference genome for the fission yeast Schizosaccharomyces osmophilus.</title>
        <authorList>
            <person name="Jia G.S."/>
            <person name="Zhang W.C."/>
            <person name="Liang Y."/>
            <person name="Liu X.H."/>
            <person name="Rhind N."/>
            <person name="Pidoux A."/>
            <person name="Brysch-Herzberg M."/>
            <person name="Du L.L."/>
        </authorList>
    </citation>
    <scope>NUCLEOTIDE SEQUENCE [LARGE SCALE GENOMIC DNA]</scope>
    <source>
        <strain evidence="15 16">CBS 15793</strain>
    </source>
</reference>
<dbReference type="RefSeq" id="XP_056035488.1">
    <property type="nucleotide sequence ID" value="XM_056179053.1"/>
</dbReference>
<dbReference type="FunFam" id="4.10.1250.10:FF:000002">
    <property type="entry name" value="Aminomethyltransferase"/>
    <property type="match status" value="1"/>
</dbReference>
<proteinExistence type="inferred from homology"/>
<evidence type="ECO:0000256" key="11">
    <source>
        <dbReference type="PIRSR" id="PIRSR006487-1"/>
    </source>
</evidence>
<evidence type="ECO:0000256" key="5">
    <source>
        <dbReference type="ARBA" id="ARBA00022576"/>
    </source>
</evidence>
<dbReference type="InterPro" id="IPR013977">
    <property type="entry name" value="GcvT_C"/>
</dbReference>
<dbReference type="InterPro" id="IPR028896">
    <property type="entry name" value="GcvT/YgfZ/DmdA"/>
</dbReference>
<keyword evidence="16" id="KW-1185">Reference proteome</keyword>
<evidence type="ECO:0000313" key="15">
    <source>
        <dbReference type="EMBL" id="WBW71245.1"/>
    </source>
</evidence>
<feature type="binding site" evidence="11">
    <location>
        <position position="221"/>
    </location>
    <ligand>
        <name>substrate</name>
    </ligand>
</feature>
<dbReference type="Gene3D" id="3.30.70.1400">
    <property type="entry name" value="Aminomethyltransferase beta-barrel domains"/>
    <property type="match status" value="1"/>
</dbReference>
<evidence type="ECO:0000313" key="16">
    <source>
        <dbReference type="Proteomes" id="UP001212411"/>
    </source>
</evidence>
<dbReference type="PANTHER" id="PTHR43757:SF2">
    <property type="entry name" value="AMINOMETHYLTRANSFERASE, MITOCHONDRIAL"/>
    <property type="match status" value="1"/>
</dbReference>
<dbReference type="EMBL" id="CP115611">
    <property type="protein sequence ID" value="WBW71245.1"/>
    <property type="molecule type" value="Genomic_DNA"/>
</dbReference>
<evidence type="ECO:0000256" key="8">
    <source>
        <dbReference type="ARBA" id="ARBA00023128"/>
    </source>
</evidence>
<name>A0AAE9W8C6_9SCHI</name>
<dbReference type="KEGG" id="som:SOMG_00258"/>
<dbReference type="InterPro" id="IPR029043">
    <property type="entry name" value="GcvT/YgfZ_C"/>
</dbReference>
<dbReference type="GO" id="GO:0004047">
    <property type="term" value="F:aminomethyltransferase activity"/>
    <property type="evidence" value="ECO:0007669"/>
    <property type="project" value="UniProtKB-EC"/>
</dbReference>
<feature type="domain" description="Aminomethyltransferase C-terminal" evidence="14">
    <location>
        <begin position="307"/>
        <end position="383"/>
    </location>
</feature>
<accession>A0AAE9W8C6</accession>
<dbReference type="FunFam" id="2.40.30.110:FF:000002">
    <property type="entry name" value="Aminomethyltransferase"/>
    <property type="match status" value="1"/>
</dbReference>
<dbReference type="GO" id="GO:0006546">
    <property type="term" value="P:glycine catabolic process"/>
    <property type="evidence" value="ECO:0007669"/>
    <property type="project" value="InterPro"/>
</dbReference>
<gene>
    <name evidence="15" type="primary">gcv1</name>
    <name evidence="15" type="ORF">SOMG_00258</name>
</gene>
<dbReference type="PANTHER" id="PTHR43757">
    <property type="entry name" value="AMINOMETHYLTRANSFERASE"/>
    <property type="match status" value="1"/>
</dbReference>
<evidence type="ECO:0000256" key="10">
    <source>
        <dbReference type="ARBA" id="ARBA00047665"/>
    </source>
</evidence>
<dbReference type="Gene3D" id="3.30.1360.120">
    <property type="entry name" value="Probable tRNA modification gtpase trme, domain 1"/>
    <property type="match status" value="1"/>
</dbReference>
<dbReference type="SUPFAM" id="SSF103025">
    <property type="entry name" value="Folate-binding domain"/>
    <property type="match status" value="1"/>
</dbReference>
<comment type="subunit">
    <text evidence="3 12">The glycine cleavage system is composed of four proteins: P, T, L and H.</text>
</comment>
<dbReference type="NCBIfam" id="NF001567">
    <property type="entry name" value="PRK00389.1"/>
    <property type="match status" value="1"/>
</dbReference>
<dbReference type="InterPro" id="IPR006222">
    <property type="entry name" value="GCVT_N"/>
</dbReference>
<evidence type="ECO:0000259" key="13">
    <source>
        <dbReference type="Pfam" id="PF01571"/>
    </source>
</evidence>
<evidence type="ECO:0000256" key="9">
    <source>
        <dbReference type="ARBA" id="ARBA00031395"/>
    </source>
</evidence>
<keyword evidence="5 12" id="KW-0032">Aminotransferase</keyword>
<dbReference type="SUPFAM" id="SSF101790">
    <property type="entry name" value="Aminomethyltransferase beta-barrel domain"/>
    <property type="match status" value="1"/>
</dbReference>
<sequence>MVTSIKSRVLPSVIKRASSSSTALKHTPLYDLHVNAGATIVPFAGFSMPLQYKDQTISTSHRWTREHSGLFDVSHMVQWFIRGENASAYLESITPSSLKELAPFHSTLSAFTNEQGGIIDDTIIAKHDDNTYYIVTNAACSEKDEANLKKHLENWNGVELERVQDRALIAIQGPETATVIQSLASSYDFSALKFGQSAYVDIKGIQCLVSRGGYTGEDGFEISVPADASLDLAQSILANKNVRPIGLGARDTLRLEAGMCLYGSDIDDTTSPVEGSLSWIIGKRRREEKNFVGSSRILKEIKEGASRRRVGFMIENAPARHGSIVEIDGVQVGNITSGCPSPTLGKNIGMGYITTGFHKTGTSVHVKVRNKLQPATVVRMPFVPSKYHR</sequence>
<protein>
    <recommendedName>
        <fullName evidence="4 12">Aminomethyltransferase</fullName>
        <ecNumber evidence="4 12">2.1.2.10</ecNumber>
    </recommendedName>
    <alternativeName>
        <fullName evidence="9 12">Glycine cleavage system T protein</fullName>
    </alternativeName>
</protein>
<keyword evidence="6 12" id="KW-0808">Transferase</keyword>
<dbReference type="FunFam" id="3.30.70.1400:FF:000001">
    <property type="entry name" value="Aminomethyltransferase"/>
    <property type="match status" value="1"/>
</dbReference>
<dbReference type="GO" id="GO:0008483">
    <property type="term" value="F:transaminase activity"/>
    <property type="evidence" value="ECO:0007669"/>
    <property type="project" value="UniProtKB-KW"/>
</dbReference>
<evidence type="ECO:0000256" key="2">
    <source>
        <dbReference type="ARBA" id="ARBA00008609"/>
    </source>
</evidence>
<evidence type="ECO:0000256" key="4">
    <source>
        <dbReference type="ARBA" id="ARBA00012616"/>
    </source>
</evidence>
<dbReference type="Gene3D" id="4.10.1250.10">
    <property type="entry name" value="Aminomethyltransferase fragment"/>
    <property type="match status" value="1"/>
</dbReference>
<feature type="domain" description="GCVT N-terminal" evidence="13">
    <location>
        <begin position="29"/>
        <end position="283"/>
    </location>
</feature>
<evidence type="ECO:0000259" key="14">
    <source>
        <dbReference type="Pfam" id="PF08669"/>
    </source>
</evidence>
<dbReference type="EC" id="2.1.2.10" evidence="4 12"/>
<dbReference type="InterPro" id="IPR027266">
    <property type="entry name" value="TrmE/GcvT-like"/>
</dbReference>
<dbReference type="PIRSF" id="PIRSF006487">
    <property type="entry name" value="GcvT"/>
    <property type="match status" value="1"/>
</dbReference>
<dbReference type="Pfam" id="PF01571">
    <property type="entry name" value="GCV_T"/>
    <property type="match status" value="1"/>
</dbReference>
<dbReference type="Proteomes" id="UP001212411">
    <property type="component" value="Chromosome 1"/>
</dbReference>
<dbReference type="Gene3D" id="2.40.30.110">
    <property type="entry name" value="Aminomethyltransferase beta-barrel domains"/>
    <property type="match status" value="1"/>
</dbReference>
<dbReference type="InterPro" id="IPR006223">
    <property type="entry name" value="GcvT"/>
</dbReference>
<comment type="similarity">
    <text evidence="2 12">Belongs to the GcvT family.</text>
</comment>
<evidence type="ECO:0000256" key="1">
    <source>
        <dbReference type="ARBA" id="ARBA00004173"/>
    </source>
</evidence>
<dbReference type="AlphaFoldDB" id="A0AAE9W8C6"/>